<feature type="transmembrane region" description="Helical" evidence="7">
    <location>
        <begin position="118"/>
        <end position="137"/>
    </location>
</feature>
<dbReference type="PANTHER" id="PTHR43744">
    <property type="entry name" value="ABC TRANSPORTER PERMEASE PROTEIN MG189-RELATED-RELATED"/>
    <property type="match status" value="1"/>
</dbReference>
<evidence type="ECO:0000259" key="8">
    <source>
        <dbReference type="PROSITE" id="PS50928"/>
    </source>
</evidence>
<dbReference type="Gene3D" id="1.10.3720.10">
    <property type="entry name" value="MetI-like"/>
    <property type="match status" value="1"/>
</dbReference>
<dbReference type="SUPFAM" id="SSF161098">
    <property type="entry name" value="MetI-like"/>
    <property type="match status" value="1"/>
</dbReference>
<keyword evidence="10" id="KW-1185">Reference proteome</keyword>
<reference evidence="10" key="1">
    <citation type="journal article" date="2019" name="Int. J. Syst. Evol. Microbiol.">
        <title>The Global Catalogue of Microorganisms (GCM) 10K type strain sequencing project: providing services to taxonomists for standard genome sequencing and annotation.</title>
        <authorList>
            <consortium name="The Broad Institute Genomics Platform"/>
            <consortium name="The Broad Institute Genome Sequencing Center for Infectious Disease"/>
            <person name="Wu L."/>
            <person name="Ma J."/>
        </authorList>
    </citation>
    <scope>NUCLEOTIDE SEQUENCE [LARGE SCALE GENOMIC DNA]</scope>
    <source>
        <strain evidence="10">KACC 11904</strain>
    </source>
</reference>
<feature type="transmembrane region" description="Helical" evidence="7">
    <location>
        <begin position="191"/>
        <end position="216"/>
    </location>
</feature>
<dbReference type="PROSITE" id="PS50928">
    <property type="entry name" value="ABC_TM1"/>
    <property type="match status" value="1"/>
</dbReference>
<name>A0ABW0KIX9_9BACL</name>
<organism evidence="9 10">
    <name type="scientific">Paenibacillus aestuarii</name>
    <dbReference type="NCBI Taxonomy" id="516965"/>
    <lineage>
        <taxon>Bacteria</taxon>
        <taxon>Bacillati</taxon>
        <taxon>Bacillota</taxon>
        <taxon>Bacilli</taxon>
        <taxon>Bacillales</taxon>
        <taxon>Paenibacillaceae</taxon>
        <taxon>Paenibacillus</taxon>
    </lineage>
</organism>
<comment type="subcellular location">
    <subcellularLocation>
        <location evidence="1 7">Cell membrane</location>
        <topology evidence="1 7">Multi-pass membrane protein</topology>
    </subcellularLocation>
</comment>
<feature type="transmembrane region" description="Helical" evidence="7">
    <location>
        <begin position="267"/>
        <end position="284"/>
    </location>
</feature>
<feature type="transmembrane region" description="Helical" evidence="7">
    <location>
        <begin position="20"/>
        <end position="45"/>
    </location>
</feature>
<dbReference type="PANTHER" id="PTHR43744:SF9">
    <property type="entry name" value="POLYGALACTURONAN_RHAMNOGALACTURONAN TRANSPORT SYSTEM PERMEASE PROTEIN YTCP"/>
    <property type="match status" value="1"/>
</dbReference>
<keyword evidence="6 7" id="KW-0472">Membrane</keyword>
<gene>
    <name evidence="9" type="ORF">ACFPOG_31280</name>
</gene>
<evidence type="ECO:0000313" key="9">
    <source>
        <dbReference type="EMBL" id="MFC5452691.1"/>
    </source>
</evidence>
<evidence type="ECO:0000256" key="4">
    <source>
        <dbReference type="ARBA" id="ARBA00022692"/>
    </source>
</evidence>
<feature type="transmembrane region" description="Helical" evidence="7">
    <location>
        <begin position="81"/>
        <end position="106"/>
    </location>
</feature>
<sequence>MSGHHDSSYAPRSTFNLASFGIYVVIALFALICLFPMLLTVIVSLSSEDSITKHGYSLFPDRLSLDAYRLVFAQGHVLAQAYFVSVFVTIIGTVLAVVITGMAAYTLANKNVKYRNGLALYFFITMLFSAGLVPWYIMCTKLGLKDNIWALIIPIQLFNPFNMFLVRNFMDSLPNELRESAYMDGANDMRIAFQIYLPLCVPVLASICLFYAISYWNDWFNAIMLVSNKNLYPVQYLLLQIKSNIDALKMIPSGALNATVPAETTKMATVVLTIGPIVLLYPFLQRYFVKGLIIGSVKG</sequence>
<feature type="transmembrane region" description="Helical" evidence="7">
    <location>
        <begin position="149"/>
        <end position="170"/>
    </location>
</feature>
<dbReference type="InterPro" id="IPR035906">
    <property type="entry name" value="MetI-like_sf"/>
</dbReference>
<dbReference type="RefSeq" id="WP_270877853.1">
    <property type="nucleotide sequence ID" value="NZ_JAQFVF010000009.1"/>
</dbReference>
<keyword evidence="5 7" id="KW-1133">Transmembrane helix</keyword>
<proteinExistence type="inferred from homology"/>
<feature type="domain" description="ABC transmembrane type-1" evidence="8">
    <location>
        <begin position="82"/>
        <end position="278"/>
    </location>
</feature>
<keyword evidence="3" id="KW-1003">Cell membrane</keyword>
<evidence type="ECO:0000256" key="5">
    <source>
        <dbReference type="ARBA" id="ARBA00022989"/>
    </source>
</evidence>
<dbReference type="Proteomes" id="UP001596044">
    <property type="component" value="Unassembled WGS sequence"/>
</dbReference>
<evidence type="ECO:0000256" key="6">
    <source>
        <dbReference type="ARBA" id="ARBA00023136"/>
    </source>
</evidence>
<evidence type="ECO:0000256" key="3">
    <source>
        <dbReference type="ARBA" id="ARBA00022475"/>
    </source>
</evidence>
<comment type="similarity">
    <text evidence="7">Belongs to the binding-protein-dependent transport system permease family.</text>
</comment>
<keyword evidence="2 7" id="KW-0813">Transport</keyword>
<comment type="caution">
    <text evidence="9">The sequence shown here is derived from an EMBL/GenBank/DDBJ whole genome shotgun (WGS) entry which is preliminary data.</text>
</comment>
<evidence type="ECO:0000256" key="2">
    <source>
        <dbReference type="ARBA" id="ARBA00022448"/>
    </source>
</evidence>
<dbReference type="Pfam" id="PF00528">
    <property type="entry name" value="BPD_transp_1"/>
    <property type="match status" value="1"/>
</dbReference>
<accession>A0ABW0KIX9</accession>
<evidence type="ECO:0000256" key="7">
    <source>
        <dbReference type="RuleBase" id="RU363032"/>
    </source>
</evidence>
<protein>
    <submittedName>
        <fullName evidence="9">Carbohydrate ABC transporter permease</fullName>
    </submittedName>
</protein>
<evidence type="ECO:0000256" key="1">
    <source>
        <dbReference type="ARBA" id="ARBA00004651"/>
    </source>
</evidence>
<dbReference type="CDD" id="cd06261">
    <property type="entry name" value="TM_PBP2"/>
    <property type="match status" value="1"/>
</dbReference>
<keyword evidence="4 7" id="KW-0812">Transmembrane</keyword>
<dbReference type="EMBL" id="JBHSMJ010000063">
    <property type="protein sequence ID" value="MFC5452691.1"/>
    <property type="molecule type" value="Genomic_DNA"/>
</dbReference>
<dbReference type="InterPro" id="IPR000515">
    <property type="entry name" value="MetI-like"/>
</dbReference>
<evidence type="ECO:0000313" key="10">
    <source>
        <dbReference type="Proteomes" id="UP001596044"/>
    </source>
</evidence>